<keyword evidence="2" id="KW-1185">Reference proteome</keyword>
<dbReference type="Proteomes" id="UP001234178">
    <property type="component" value="Unassembled WGS sequence"/>
</dbReference>
<name>A0ABR0A434_9CRUS</name>
<comment type="caution">
    <text evidence="1">The sequence shown here is derived from an EMBL/GenBank/DDBJ whole genome shotgun (WGS) entry which is preliminary data.</text>
</comment>
<gene>
    <name evidence="1" type="ORF">OUZ56_001910</name>
</gene>
<reference evidence="1 2" key="1">
    <citation type="journal article" date="2023" name="Nucleic Acids Res.">
        <title>The hologenome of Daphnia magna reveals possible DNA methylation and microbiome-mediated evolution of the host genome.</title>
        <authorList>
            <person name="Chaturvedi A."/>
            <person name="Li X."/>
            <person name="Dhandapani V."/>
            <person name="Marshall H."/>
            <person name="Kissane S."/>
            <person name="Cuenca-Cambronero M."/>
            <person name="Asole G."/>
            <person name="Calvet F."/>
            <person name="Ruiz-Romero M."/>
            <person name="Marangio P."/>
            <person name="Guigo R."/>
            <person name="Rago D."/>
            <person name="Mirbahai L."/>
            <person name="Eastwood N."/>
            <person name="Colbourne J.K."/>
            <person name="Zhou J."/>
            <person name="Mallon E."/>
            <person name="Orsini L."/>
        </authorList>
    </citation>
    <scope>NUCLEOTIDE SEQUENCE [LARGE SCALE GENOMIC DNA]</scope>
    <source>
        <strain evidence="1">LRV0_1</strain>
    </source>
</reference>
<accession>A0ABR0A434</accession>
<evidence type="ECO:0000313" key="2">
    <source>
        <dbReference type="Proteomes" id="UP001234178"/>
    </source>
</evidence>
<dbReference type="EMBL" id="JAOYFB010000036">
    <property type="protein sequence ID" value="KAK4019909.1"/>
    <property type="molecule type" value="Genomic_DNA"/>
</dbReference>
<sequence>MKWNRYLPQFLRGRRQLTRHLAIATSIIVEIFSSSSQPDTSASERFLGRMSWFVACLLQDERVWSMQLPVLTYEINKAKNQSVSLCLGRRCIIEVSEPSFSVLEGDAVELV</sequence>
<evidence type="ECO:0000313" key="1">
    <source>
        <dbReference type="EMBL" id="KAK4019909.1"/>
    </source>
</evidence>
<protein>
    <submittedName>
        <fullName evidence="1">Uncharacterized protein</fullName>
    </submittedName>
</protein>
<proteinExistence type="predicted"/>
<organism evidence="1 2">
    <name type="scientific">Daphnia magna</name>
    <dbReference type="NCBI Taxonomy" id="35525"/>
    <lineage>
        <taxon>Eukaryota</taxon>
        <taxon>Metazoa</taxon>
        <taxon>Ecdysozoa</taxon>
        <taxon>Arthropoda</taxon>
        <taxon>Crustacea</taxon>
        <taxon>Branchiopoda</taxon>
        <taxon>Diplostraca</taxon>
        <taxon>Cladocera</taxon>
        <taxon>Anomopoda</taxon>
        <taxon>Daphniidae</taxon>
        <taxon>Daphnia</taxon>
    </lineage>
</organism>